<keyword evidence="2 4" id="KW-0689">Ribosomal protein</keyword>
<geneLocation type="plastid" evidence="5"/>
<reference evidence="5" key="1">
    <citation type="journal article" date="2012" name="PLoS ONE">
        <title>The plastid genome of eutreptiella provides a window into the process of secondary endosymbiosis of plastid in euglenids.</title>
        <authorList>
            <person name="Hrda S."/>
            <person name="Fousek J."/>
            <person name="Szabova J."/>
            <person name="Hampl V."/>
            <person name="Vlcek C."/>
        </authorList>
    </citation>
    <scope>NUCLEOTIDE SEQUENCE</scope>
    <source>
        <strain evidence="5">K-0333</strain>
    </source>
</reference>
<protein>
    <submittedName>
        <fullName evidence="5">Ribosomal protein S9</fullName>
    </submittedName>
</protein>
<sequence length="126" mass="13755">MNAVGRRKSSVARVKLTPGNGRIIINGRDGSEYLQFNPKMLYSIQSPLLILDLEEKYDTVVIASGGGLNGQAEAIKLGVARALCNLDLANRAALKAEGYLTRNAACVERKKYGLKKARKASQYSKR</sequence>
<evidence type="ECO:0000256" key="1">
    <source>
        <dbReference type="ARBA" id="ARBA00005251"/>
    </source>
</evidence>
<dbReference type="AlphaFoldDB" id="I0J3N9"/>
<dbReference type="RefSeq" id="YP_006234224.1">
    <property type="nucleotide sequence ID" value="NC_017754.2"/>
</dbReference>
<dbReference type="NCBIfam" id="NF001099">
    <property type="entry name" value="PRK00132.1"/>
    <property type="match status" value="1"/>
</dbReference>
<dbReference type="Gene3D" id="3.30.230.10">
    <property type="match status" value="1"/>
</dbReference>
<dbReference type="InterPro" id="IPR020574">
    <property type="entry name" value="Ribosomal_uS9_CS"/>
</dbReference>
<dbReference type="PANTHER" id="PTHR21569:SF1">
    <property type="entry name" value="SMALL RIBOSOMAL SUBUNIT PROTEIN US9M"/>
    <property type="match status" value="1"/>
</dbReference>
<dbReference type="GO" id="GO:0005737">
    <property type="term" value="C:cytoplasm"/>
    <property type="evidence" value="ECO:0007669"/>
    <property type="project" value="UniProtKB-ARBA"/>
</dbReference>
<name>I0J3N9_9EUGL</name>
<gene>
    <name evidence="5" type="primary">rps9</name>
</gene>
<dbReference type="GO" id="GO:0006412">
    <property type="term" value="P:translation"/>
    <property type="evidence" value="ECO:0007669"/>
    <property type="project" value="InterPro"/>
</dbReference>
<dbReference type="PROSITE" id="PS00360">
    <property type="entry name" value="RIBOSOMAL_S9"/>
    <property type="match status" value="1"/>
</dbReference>
<dbReference type="EMBL" id="HE605038">
    <property type="protein sequence ID" value="CCE26512.1"/>
    <property type="molecule type" value="Genomic_DNA"/>
</dbReference>
<evidence type="ECO:0000256" key="4">
    <source>
        <dbReference type="RuleBase" id="RU003815"/>
    </source>
</evidence>
<keyword evidence="3 4" id="KW-0687">Ribonucleoprotein</keyword>
<dbReference type="SUPFAM" id="SSF54211">
    <property type="entry name" value="Ribosomal protein S5 domain 2-like"/>
    <property type="match status" value="1"/>
</dbReference>
<evidence type="ECO:0000256" key="2">
    <source>
        <dbReference type="ARBA" id="ARBA00022980"/>
    </source>
</evidence>
<dbReference type="InterPro" id="IPR014721">
    <property type="entry name" value="Ribsml_uS5_D2-typ_fold_subgr"/>
</dbReference>
<keyword evidence="5" id="KW-0934">Plastid</keyword>
<dbReference type="InterPro" id="IPR020568">
    <property type="entry name" value="Ribosomal_Su5_D2-typ_SF"/>
</dbReference>
<proteinExistence type="inferred from homology"/>
<dbReference type="InterPro" id="IPR023035">
    <property type="entry name" value="Ribosomal_uS9_bac/plastid"/>
</dbReference>
<dbReference type="HAMAP" id="MF_00532_B">
    <property type="entry name" value="Ribosomal_uS9_B"/>
    <property type="match status" value="1"/>
</dbReference>
<evidence type="ECO:0000256" key="3">
    <source>
        <dbReference type="ARBA" id="ARBA00023274"/>
    </source>
</evidence>
<organism evidence="5">
    <name type="scientific">Eutreptiella gymnastica</name>
    <dbReference type="NCBI Taxonomy" id="73025"/>
    <lineage>
        <taxon>Eukaryota</taxon>
        <taxon>Discoba</taxon>
        <taxon>Euglenozoa</taxon>
        <taxon>Euglenida</taxon>
        <taxon>Spirocuta</taxon>
        <taxon>Euglenophyceae</taxon>
        <taxon>Eutreptiales</taxon>
        <taxon>Eutreptiaceae</taxon>
        <taxon>Eutreptiella</taxon>
    </lineage>
</organism>
<dbReference type="GO" id="GO:0003735">
    <property type="term" value="F:structural constituent of ribosome"/>
    <property type="evidence" value="ECO:0007669"/>
    <property type="project" value="InterPro"/>
</dbReference>
<accession>I0J3N9</accession>
<comment type="similarity">
    <text evidence="1 4">Belongs to the universal ribosomal protein uS9 family.</text>
</comment>
<dbReference type="GO" id="GO:0015935">
    <property type="term" value="C:small ribosomal subunit"/>
    <property type="evidence" value="ECO:0007669"/>
    <property type="project" value="TreeGrafter"/>
</dbReference>
<dbReference type="Pfam" id="PF00380">
    <property type="entry name" value="Ribosomal_S9"/>
    <property type="match status" value="1"/>
</dbReference>
<dbReference type="FunFam" id="3.30.230.10:FF:000001">
    <property type="entry name" value="30S ribosomal protein S9"/>
    <property type="match status" value="1"/>
</dbReference>
<evidence type="ECO:0000313" key="5">
    <source>
        <dbReference type="EMBL" id="CCE26512.1"/>
    </source>
</evidence>
<dbReference type="PANTHER" id="PTHR21569">
    <property type="entry name" value="RIBOSOMAL PROTEIN S9"/>
    <property type="match status" value="1"/>
</dbReference>
<dbReference type="InterPro" id="IPR000754">
    <property type="entry name" value="Ribosomal_uS9"/>
</dbReference>
<dbReference type="GeneID" id="12354982"/>
<dbReference type="GO" id="GO:0003723">
    <property type="term" value="F:RNA binding"/>
    <property type="evidence" value="ECO:0007669"/>
    <property type="project" value="TreeGrafter"/>
</dbReference>